<sequence length="205" mass="21902">MSQSGTTVVVNGDSPHSTTLRHLLTLPVVQDGVRAFQANPLGKMSIQLSNSAYQLVGAPILSLFYKPLSYVSPYAQRVDQFGDQTLSKVEEKYPVVKKPSPELLEEAKKAAYAPVKHLSDVYNVSLQKVTGGPTIATGKAAVRTAVVVGVEGSIIAIREAIKFTEGLPMHDSLKSALKQLEDTFDRQNNTGASDQNGSGAKTSST</sequence>
<keyword evidence="3" id="KW-1185">Reference proteome</keyword>
<name>A0AAD4EQE1_9PEZI</name>
<evidence type="ECO:0000256" key="1">
    <source>
        <dbReference type="SAM" id="MobiDB-lite"/>
    </source>
</evidence>
<reference evidence="2" key="1">
    <citation type="submission" date="2023-02" db="EMBL/GenBank/DDBJ databases">
        <authorList>
            <person name="Palmer J.M."/>
        </authorList>
    </citation>
    <scope>NUCLEOTIDE SEQUENCE</scope>
    <source>
        <strain evidence="2">FW57</strain>
    </source>
</reference>
<organism evidence="2 3">
    <name type="scientific">Staphylotrichum longicolle</name>
    <dbReference type="NCBI Taxonomy" id="669026"/>
    <lineage>
        <taxon>Eukaryota</taxon>
        <taxon>Fungi</taxon>
        <taxon>Dikarya</taxon>
        <taxon>Ascomycota</taxon>
        <taxon>Pezizomycotina</taxon>
        <taxon>Sordariomycetes</taxon>
        <taxon>Sordariomycetidae</taxon>
        <taxon>Sordariales</taxon>
        <taxon>Chaetomiaceae</taxon>
        <taxon>Staphylotrichum</taxon>
    </lineage>
</organism>
<dbReference type="EMBL" id="JAHCVI010000005">
    <property type="protein sequence ID" value="KAG7285426.1"/>
    <property type="molecule type" value="Genomic_DNA"/>
</dbReference>
<dbReference type="Proteomes" id="UP001197093">
    <property type="component" value="Unassembled WGS sequence"/>
</dbReference>
<feature type="compositionally biased region" description="Polar residues" evidence="1">
    <location>
        <begin position="186"/>
        <end position="205"/>
    </location>
</feature>
<comment type="caution">
    <text evidence="2">The sequence shown here is derived from an EMBL/GenBank/DDBJ whole genome shotgun (WGS) entry which is preliminary data.</text>
</comment>
<evidence type="ECO:0000313" key="3">
    <source>
        <dbReference type="Proteomes" id="UP001197093"/>
    </source>
</evidence>
<evidence type="ECO:0000313" key="2">
    <source>
        <dbReference type="EMBL" id="KAG7285426.1"/>
    </source>
</evidence>
<accession>A0AAD4EQE1</accession>
<protein>
    <submittedName>
        <fullName evidence="2">Uncharacterized protein</fullName>
    </submittedName>
</protein>
<proteinExistence type="predicted"/>
<dbReference type="AlphaFoldDB" id="A0AAD4EQE1"/>
<gene>
    <name evidence="2" type="ORF">NEMBOFW57_010053</name>
</gene>
<feature type="region of interest" description="Disordered" evidence="1">
    <location>
        <begin position="185"/>
        <end position="205"/>
    </location>
</feature>